<gene>
    <name evidence="2" type="ORF">FA14DRAFT_159241</name>
</gene>
<dbReference type="InterPro" id="IPR001375">
    <property type="entry name" value="Peptidase_S9_cat"/>
</dbReference>
<dbReference type="Gene3D" id="3.40.50.1820">
    <property type="entry name" value="alpha/beta hydrolase"/>
    <property type="match status" value="1"/>
</dbReference>
<dbReference type="InParanoid" id="A0A316VLN1"/>
<dbReference type="RefSeq" id="XP_025357303.1">
    <property type="nucleotide sequence ID" value="XM_025498120.1"/>
</dbReference>
<evidence type="ECO:0000259" key="1">
    <source>
        <dbReference type="Pfam" id="PF00326"/>
    </source>
</evidence>
<protein>
    <recommendedName>
        <fullName evidence="1">Peptidase S9 prolyl oligopeptidase catalytic domain-containing protein</fullName>
    </recommendedName>
</protein>
<dbReference type="Pfam" id="PF00326">
    <property type="entry name" value="Peptidase_S9"/>
    <property type="match status" value="1"/>
</dbReference>
<dbReference type="SUPFAM" id="SSF53474">
    <property type="entry name" value="alpha/beta-Hydrolases"/>
    <property type="match status" value="1"/>
</dbReference>
<dbReference type="GO" id="GO:0006508">
    <property type="term" value="P:proteolysis"/>
    <property type="evidence" value="ECO:0007669"/>
    <property type="project" value="InterPro"/>
</dbReference>
<dbReference type="GO" id="GO:0008236">
    <property type="term" value="F:serine-type peptidase activity"/>
    <property type="evidence" value="ECO:0007669"/>
    <property type="project" value="InterPro"/>
</dbReference>
<keyword evidence="3" id="KW-1185">Reference proteome</keyword>
<dbReference type="STRING" id="1280837.A0A316VLN1"/>
<sequence length="333" mass="38398">MTEHKIEIPISSTSDQGALIGILRKQDSSPLQSTSQPQPKPITLILHGVLAHKDQLYHRKLAQTLPCDSFRFDFRHADQGGESRHAPGSEGWHMSSFDQDILDIHTAILYLRKTFNYHVESVIAHSRGVLNMWQYFWDVEMRRLNVIPNNTQNFILDRIPFYVALAGRWDMHRMRKRFPDDSKELQKKGYFEWKVRVAGKNFSVNVTKPMIDGFCNFPIADLVNKFPADVDVLLVHGTKDATVPYQDAFAYMDKLQHHMQPPRRKESTDLELIEGADHTFKGHFDAVINTSCDYLNRRRKAVLEKDEFASPAAIEFQRHCPLSPLSQTPNSKL</sequence>
<dbReference type="Proteomes" id="UP000245771">
    <property type="component" value="Unassembled WGS sequence"/>
</dbReference>
<evidence type="ECO:0000313" key="3">
    <source>
        <dbReference type="Proteomes" id="UP000245771"/>
    </source>
</evidence>
<reference evidence="2 3" key="1">
    <citation type="journal article" date="2018" name="Mol. Biol. Evol.">
        <title>Broad Genomic Sampling Reveals a Smut Pathogenic Ancestry of the Fungal Clade Ustilaginomycotina.</title>
        <authorList>
            <person name="Kijpornyongpan T."/>
            <person name="Mondo S.J."/>
            <person name="Barry K."/>
            <person name="Sandor L."/>
            <person name="Lee J."/>
            <person name="Lipzen A."/>
            <person name="Pangilinan J."/>
            <person name="LaButti K."/>
            <person name="Hainaut M."/>
            <person name="Henrissat B."/>
            <person name="Grigoriev I.V."/>
            <person name="Spatafora J.W."/>
            <person name="Aime M.C."/>
        </authorList>
    </citation>
    <scope>NUCLEOTIDE SEQUENCE [LARGE SCALE GENOMIC DNA]</scope>
    <source>
        <strain evidence="2 3">MCA 3882</strain>
    </source>
</reference>
<organism evidence="2 3">
    <name type="scientific">Meira miltonrushii</name>
    <dbReference type="NCBI Taxonomy" id="1280837"/>
    <lineage>
        <taxon>Eukaryota</taxon>
        <taxon>Fungi</taxon>
        <taxon>Dikarya</taxon>
        <taxon>Basidiomycota</taxon>
        <taxon>Ustilaginomycotina</taxon>
        <taxon>Exobasidiomycetes</taxon>
        <taxon>Exobasidiales</taxon>
        <taxon>Brachybasidiaceae</taxon>
        <taxon>Meira</taxon>
    </lineage>
</organism>
<dbReference type="InterPro" id="IPR029058">
    <property type="entry name" value="AB_hydrolase_fold"/>
</dbReference>
<dbReference type="GeneID" id="37019901"/>
<accession>A0A316VLN1</accession>
<name>A0A316VLN1_9BASI</name>
<feature type="domain" description="Peptidase S9 prolyl oligopeptidase catalytic" evidence="1">
    <location>
        <begin position="219"/>
        <end position="282"/>
    </location>
</feature>
<dbReference type="EMBL" id="KZ819602">
    <property type="protein sequence ID" value="PWN37001.1"/>
    <property type="molecule type" value="Genomic_DNA"/>
</dbReference>
<evidence type="ECO:0000313" key="2">
    <source>
        <dbReference type="EMBL" id="PWN37001.1"/>
    </source>
</evidence>
<dbReference type="AlphaFoldDB" id="A0A316VLN1"/>
<proteinExistence type="predicted"/>
<dbReference type="OrthoDB" id="9988524at2759"/>